<dbReference type="InterPro" id="IPR029058">
    <property type="entry name" value="AB_hydrolase_fold"/>
</dbReference>
<dbReference type="GO" id="GO:0008233">
    <property type="term" value="F:peptidase activity"/>
    <property type="evidence" value="ECO:0007669"/>
    <property type="project" value="InterPro"/>
</dbReference>
<comment type="similarity">
    <text evidence="1">Belongs to the peptidase S33 family.</text>
</comment>
<dbReference type="PRINTS" id="PR00111">
    <property type="entry name" value="ABHYDROLASE"/>
</dbReference>
<dbReference type="KEGG" id="lkm:EFP84_16615"/>
<dbReference type="Pfam" id="PF00561">
    <property type="entry name" value="Abhydrolase_1"/>
    <property type="match status" value="1"/>
</dbReference>
<name>A0AAD0XRL0_9LEPT</name>
<dbReference type="GO" id="GO:0006508">
    <property type="term" value="P:proteolysis"/>
    <property type="evidence" value="ECO:0007669"/>
    <property type="project" value="InterPro"/>
</dbReference>
<sequence length="293" mass="33550">MVRNRSFFYFSLVLFFLNGISCRVPEDLKKKPEESLAQLKESGAEYKELFLETKGKRIYAVASGCESKKENILIFIHGSPGGWQNYAWYLENKKLTDKFCILSLDRPGFGKSDPNEAVADVEKQSVLLSDAIQKFSNSIPKIENQRITLVGHSYGGPIAARIASIPENKIHTLVLLAAPLSSHAEELQWYNKIADWNWVKKLLPQEIRNSNDEMLPLKSQLFSLEPFWKNISCKTILIHGKEDSLVPFQNLDFFQNQLPKSQLLPIALDEENHFIPWTQKNLMEKVLLETARP</sequence>
<gene>
    <name evidence="4" type="ORF">EFP84_16615</name>
</gene>
<dbReference type="EMBL" id="CP033614">
    <property type="protein sequence ID" value="AYV56963.1"/>
    <property type="molecule type" value="Genomic_DNA"/>
</dbReference>
<dbReference type="RefSeq" id="WP_010575471.1">
    <property type="nucleotide sequence ID" value="NZ_CP033614.1"/>
</dbReference>
<proteinExistence type="inferred from homology"/>
<evidence type="ECO:0000313" key="5">
    <source>
        <dbReference type="Proteomes" id="UP000276407"/>
    </source>
</evidence>
<dbReference type="PANTHER" id="PTHR43798:SF33">
    <property type="entry name" value="HYDROLASE, PUTATIVE (AFU_ORTHOLOGUE AFUA_2G14860)-RELATED"/>
    <property type="match status" value="1"/>
</dbReference>
<keyword evidence="2 4" id="KW-0378">Hydrolase</keyword>
<dbReference type="SUPFAM" id="SSF53474">
    <property type="entry name" value="alpha/beta-Hydrolases"/>
    <property type="match status" value="1"/>
</dbReference>
<dbReference type="GO" id="GO:0016020">
    <property type="term" value="C:membrane"/>
    <property type="evidence" value="ECO:0007669"/>
    <property type="project" value="TreeGrafter"/>
</dbReference>
<dbReference type="AlphaFoldDB" id="A0AAD0XRL0"/>
<dbReference type="PRINTS" id="PR00793">
    <property type="entry name" value="PROAMNOPTASE"/>
</dbReference>
<dbReference type="Gene3D" id="3.40.50.1820">
    <property type="entry name" value="alpha/beta hydrolase"/>
    <property type="match status" value="1"/>
</dbReference>
<dbReference type="PANTHER" id="PTHR43798">
    <property type="entry name" value="MONOACYLGLYCEROL LIPASE"/>
    <property type="match status" value="1"/>
</dbReference>
<feature type="domain" description="AB hydrolase-1" evidence="3">
    <location>
        <begin position="72"/>
        <end position="215"/>
    </location>
</feature>
<evidence type="ECO:0000313" key="4">
    <source>
        <dbReference type="EMBL" id="AYV56963.1"/>
    </source>
</evidence>
<organism evidence="4 5">
    <name type="scientific">Leptospira kmetyi</name>
    <dbReference type="NCBI Taxonomy" id="408139"/>
    <lineage>
        <taxon>Bacteria</taxon>
        <taxon>Pseudomonadati</taxon>
        <taxon>Spirochaetota</taxon>
        <taxon>Spirochaetia</taxon>
        <taxon>Leptospirales</taxon>
        <taxon>Leptospiraceae</taxon>
        <taxon>Leptospira</taxon>
    </lineage>
</organism>
<protein>
    <submittedName>
        <fullName evidence="4">Alpha/beta fold hydrolase</fullName>
    </submittedName>
</protein>
<reference evidence="4 5" key="1">
    <citation type="submission" date="2018-11" db="EMBL/GenBank/DDBJ databases">
        <title>Complete genome sequence of Leptospira kmetyi isolate LS 001/16 from soil sample associated with a leptospirosis patient in Kelantan.</title>
        <authorList>
            <person name="Muhammad Yusoff F."/>
            <person name="Muhammad Yusoff S."/>
            <person name="Ahmad M.N."/>
            <person name="Yusof N.Y."/>
            <person name="Aziah I."/>
        </authorList>
    </citation>
    <scope>NUCLEOTIDE SEQUENCE [LARGE SCALE GENOMIC DNA]</scope>
    <source>
        <strain evidence="4 5">LS 001/16</strain>
    </source>
</reference>
<dbReference type="InterPro" id="IPR000073">
    <property type="entry name" value="AB_hydrolase_1"/>
</dbReference>
<evidence type="ECO:0000259" key="3">
    <source>
        <dbReference type="Pfam" id="PF00561"/>
    </source>
</evidence>
<dbReference type="InterPro" id="IPR050266">
    <property type="entry name" value="AB_hydrolase_sf"/>
</dbReference>
<evidence type="ECO:0000256" key="2">
    <source>
        <dbReference type="ARBA" id="ARBA00022801"/>
    </source>
</evidence>
<dbReference type="InterPro" id="IPR002410">
    <property type="entry name" value="Peptidase_S33"/>
</dbReference>
<dbReference type="Proteomes" id="UP000276407">
    <property type="component" value="Chromosome 1"/>
</dbReference>
<accession>A0AAD0XRL0</accession>
<evidence type="ECO:0000256" key="1">
    <source>
        <dbReference type="ARBA" id="ARBA00010088"/>
    </source>
</evidence>